<keyword evidence="1" id="KW-1133">Transmembrane helix</keyword>
<sequence>MNTSNNHHDTSSEELKQQYQNLFASNPAAYGTADNISKDGCLALAKLGHRVWNQWRKDHPVTQIKHENGEIENRNIADFSKTVFIDGEAEFQNFKFGNNCTFSDAEFKGAANFVNCTFGANSSFNAARFGTESQFTRRLFNANFEMSTFDAYCHFVGSQFYGQAIFNNAKFLLNTTFSNTVFHNKAEFKDGATLNACKFSNVTFSQVFFDRSKWTSTSFSDATFKGEVSFSGDTFDTTVVFKDSIFEKKVTFHATDFHGSDFDFINVTFHSELEFNGCEWKGNVSFQKIFGHSVQFLGNVWHRKFDAKLSSWKLAVLFTDEYFHSTFDLTGVQTQVIGLTNCSFVKEASFAGITKDLMRSLCSEDYNKRTDEFSKANDLSPNKFYEAHFNGCEFKSEVDFRNREFISAAIWTKSHDLIYKKMVKQANGEVVAEEKKLESRDTVFFKVPPIFHGAKLPQDCSFVHANFPDPLGKEEYERSYRTLKLALAQHGSIREEQRFFQLEMAEELARIESKPKLNWSKSCLHNIGVTAKKMWRFVFYETGRSRLIILYRLMGYGVSVKRPLLALLVVLIAMMVSLGFKNGFAFNLSGDGVWNGFSRLSCAISTLVPLLGSPKSCEGLQSIPVLTEIFKVIGYTLTFLVGLALRNHLKMK</sequence>
<keyword evidence="1" id="KW-0812">Transmembrane</keyword>
<reference evidence="2" key="1">
    <citation type="journal article" date="2014" name="Int. J. Syst. Evol. Microbiol.">
        <title>Complete genome sequence of Corynebacterium casei LMG S-19264T (=DSM 44701T), isolated from a smear-ripened cheese.</title>
        <authorList>
            <consortium name="US DOE Joint Genome Institute (JGI-PGF)"/>
            <person name="Walter F."/>
            <person name="Albersmeier A."/>
            <person name="Kalinowski J."/>
            <person name="Ruckert C."/>
        </authorList>
    </citation>
    <scope>NUCLEOTIDE SEQUENCE</scope>
    <source>
        <strain evidence="2">KCTC 32501</strain>
    </source>
</reference>
<keyword evidence="3" id="KW-1185">Reference proteome</keyword>
<dbReference type="InterPro" id="IPR001646">
    <property type="entry name" value="5peptide_repeat"/>
</dbReference>
<reference evidence="2" key="2">
    <citation type="submission" date="2020-09" db="EMBL/GenBank/DDBJ databases">
        <authorList>
            <person name="Sun Q."/>
            <person name="Kim S."/>
        </authorList>
    </citation>
    <scope>NUCLEOTIDE SEQUENCE</scope>
    <source>
        <strain evidence="2">KCTC 32501</strain>
    </source>
</reference>
<proteinExistence type="predicted"/>
<dbReference type="EMBL" id="BMZG01000005">
    <property type="protein sequence ID" value="GHA71717.1"/>
    <property type="molecule type" value="Genomic_DNA"/>
</dbReference>
<name>A0A8J3CN02_9BURK</name>
<gene>
    <name evidence="2" type="ORF">GCM10009007_10760</name>
</gene>
<accession>A0A8J3CN02</accession>
<evidence type="ECO:0008006" key="4">
    <source>
        <dbReference type="Google" id="ProtNLM"/>
    </source>
</evidence>
<dbReference type="Proteomes" id="UP000614287">
    <property type="component" value="Unassembled WGS sequence"/>
</dbReference>
<evidence type="ECO:0000256" key="1">
    <source>
        <dbReference type="SAM" id="Phobius"/>
    </source>
</evidence>
<comment type="caution">
    <text evidence="2">The sequence shown here is derived from an EMBL/GenBank/DDBJ whole genome shotgun (WGS) entry which is preliminary data.</text>
</comment>
<keyword evidence="1" id="KW-0472">Membrane</keyword>
<protein>
    <recommendedName>
        <fullName evidence="4">Pentapeptide repeat-containing protein</fullName>
    </recommendedName>
</protein>
<dbReference type="AlphaFoldDB" id="A0A8J3CN02"/>
<evidence type="ECO:0000313" key="2">
    <source>
        <dbReference type="EMBL" id="GHA71717.1"/>
    </source>
</evidence>
<dbReference type="Gene3D" id="2.160.20.80">
    <property type="entry name" value="E3 ubiquitin-protein ligase SopA"/>
    <property type="match status" value="1"/>
</dbReference>
<dbReference type="RefSeq" id="WP_189492764.1">
    <property type="nucleotide sequence ID" value="NZ_BMZG01000005.1"/>
</dbReference>
<feature type="transmembrane region" description="Helical" evidence="1">
    <location>
        <begin position="563"/>
        <end position="580"/>
    </location>
</feature>
<dbReference type="Pfam" id="PF13576">
    <property type="entry name" value="Pentapeptide_3"/>
    <property type="match status" value="1"/>
</dbReference>
<evidence type="ECO:0000313" key="3">
    <source>
        <dbReference type="Proteomes" id="UP000614287"/>
    </source>
</evidence>
<feature type="transmembrane region" description="Helical" evidence="1">
    <location>
        <begin position="623"/>
        <end position="645"/>
    </location>
</feature>
<organism evidence="2 3">
    <name type="scientific">Formosimonas limnophila</name>
    <dbReference type="NCBI Taxonomy" id="1384487"/>
    <lineage>
        <taxon>Bacteria</taxon>
        <taxon>Pseudomonadati</taxon>
        <taxon>Pseudomonadota</taxon>
        <taxon>Betaproteobacteria</taxon>
        <taxon>Burkholderiales</taxon>
        <taxon>Burkholderiaceae</taxon>
        <taxon>Formosimonas</taxon>
    </lineage>
</organism>